<dbReference type="AlphaFoldDB" id="A0A0C6EUK3"/>
<dbReference type="HAMAP" id="MF_00074">
    <property type="entry name" value="16SrRNA_methyltr_G"/>
    <property type="match status" value="1"/>
</dbReference>
<dbReference type="PANTHER" id="PTHR31760:SF0">
    <property type="entry name" value="S-ADENOSYL-L-METHIONINE-DEPENDENT METHYLTRANSFERASES SUPERFAMILY PROTEIN"/>
    <property type="match status" value="1"/>
</dbReference>
<proteinExistence type="inferred from homology"/>
<dbReference type="PATRIC" id="fig|270351.10.peg.170"/>
<gene>
    <name evidence="7" type="primary">gidB</name>
    <name evidence="6" type="synonym">rsmG</name>
    <name evidence="7" type="ORF">Maq22A_c00875</name>
</gene>
<dbReference type="EMBL" id="AP014704">
    <property type="protein sequence ID" value="BAQ43681.1"/>
    <property type="molecule type" value="Genomic_DNA"/>
</dbReference>
<accession>A0A0C6EUK3</accession>
<evidence type="ECO:0000256" key="2">
    <source>
        <dbReference type="ARBA" id="ARBA00022552"/>
    </source>
</evidence>
<dbReference type="GO" id="GO:0070043">
    <property type="term" value="F:rRNA (guanine-N7-)-methyltransferase activity"/>
    <property type="evidence" value="ECO:0007669"/>
    <property type="project" value="UniProtKB-UniRule"/>
</dbReference>
<reference evidence="8" key="2">
    <citation type="submission" date="2015-01" db="EMBL/GenBank/DDBJ databases">
        <title>Complete genome sequence of Methylobacterium aquaticum strain 22A.</title>
        <authorList>
            <person name="Tani A."/>
            <person name="Ogura Y."/>
            <person name="Hayashi T."/>
        </authorList>
    </citation>
    <scope>NUCLEOTIDE SEQUENCE [LARGE SCALE GENOMIC DNA]</scope>
    <source>
        <strain evidence="8">MA-22A</strain>
    </source>
</reference>
<evidence type="ECO:0000256" key="4">
    <source>
        <dbReference type="ARBA" id="ARBA00022679"/>
    </source>
</evidence>
<keyword evidence="1 6" id="KW-0963">Cytoplasm</keyword>
<comment type="caution">
    <text evidence="6">Lacks conserved residue(s) required for the propagation of feature annotation.</text>
</comment>
<dbReference type="GO" id="GO:0005829">
    <property type="term" value="C:cytosol"/>
    <property type="evidence" value="ECO:0007669"/>
    <property type="project" value="TreeGrafter"/>
</dbReference>
<protein>
    <recommendedName>
        <fullName evidence="6">Ribosomal RNA small subunit methyltransferase G</fullName>
        <ecNumber evidence="6">2.1.1.170</ecNumber>
    </recommendedName>
    <alternativeName>
        <fullName evidence="6">16S rRNA 7-methylguanosine methyltransferase</fullName>
        <shortName evidence="6">16S rRNA m7G methyltransferase</shortName>
    </alternativeName>
</protein>
<dbReference type="Gene3D" id="3.40.50.150">
    <property type="entry name" value="Vaccinia Virus protein VP39"/>
    <property type="match status" value="1"/>
</dbReference>
<feature type="binding site" evidence="6">
    <location>
        <position position="75"/>
    </location>
    <ligand>
        <name>S-adenosyl-L-methionine</name>
        <dbReference type="ChEBI" id="CHEBI:59789"/>
    </ligand>
</feature>
<dbReference type="InterPro" id="IPR029063">
    <property type="entry name" value="SAM-dependent_MTases_sf"/>
</dbReference>
<reference evidence="7 8" key="1">
    <citation type="journal article" date="2015" name="Genome Announc.">
        <title>Complete Genome Sequence of Methylobacterium aquaticum Strain 22A, Isolated from Racomitrium japonicum Moss.</title>
        <authorList>
            <person name="Tani A."/>
            <person name="Ogura Y."/>
            <person name="Hayashi T."/>
            <person name="Kimbara K."/>
        </authorList>
    </citation>
    <scope>NUCLEOTIDE SEQUENCE [LARGE SCALE GENOMIC DNA]</scope>
    <source>
        <strain evidence="7 8">MA-22A</strain>
    </source>
</reference>
<comment type="catalytic activity">
    <reaction evidence="6">
        <text>guanosine(527) in 16S rRNA + S-adenosyl-L-methionine = N(7)-methylguanosine(527) in 16S rRNA + S-adenosyl-L-homocysteine</text>
        <dbReference type="Rhea" id="RHEA:42732"/>
        <dbReference type="Rhea" id="RHEA-COMP:10209"/>
        <dbReference type="Rhea" id="RHEA-COMP:10210"/>
        <dbReference type="ChEBI" id="CHEBI:57856"/>
        <dbReference type="ChEBI" id="CHEBI:59789"/>
        <dbReference type="ChEBI" id="CHEBI:74269"/>
        <dbReference type="ChEBI" id="CHEBI:74480"/>
        <dbReference type="EC" id="2.1.1.170"/>
    </reaction>
</comment>
<dbReference type="Pfam" id="PF02527">
    <property type="entry name" value="GidB"/>
    <property type="match status" value="1"/>
</dbReference>
<keyword evidence="3 6" id="KW-0489">Methyltransferase</keyword>
<name>A0A0C6EUK3_9HYPH</name>
<organism evidence="7 8">
    <name type="scientific">Methylobacterium aquaticum</name>
    <dbReference type="NCBI Taxonomy" id="270351"/>
    <lineage>
        <taxon>Bacteria</taxon>
        <taxon>Pseudomonadati</taxon>
        <taxon>Pseudomonadota</taxon>
        <taxon>Alphaproteobacteria</taxon>
        <taxon>Hyphomicrobiales</taxon>
        <taxon>Methylobacteriaceae</taxon>
        <taxon>Methylobacterium</taxon>
    </lineage>
</organism>
<evidence type="ECO:0000256" key="5">
    <source>
        <dbReference type="ARBA" id="ARBA00022691"/>
    </source>
</evidence>
<evidence type="ECO:0000313" key="8">
    <source>
        <dbReference type="Proteomes" id="UP000061432"/>
    </source>
</evidence>
<comment type="similarity">
    <text evidence="6">Belongs to the methyltransferase superfamily. RNA methyltransferase RsmG family.</text>
</comment>
<keyword evidence="2 6" id="KW-0698">rRNA processing</keyword>
<feature type="binding site" evidence="6">
    <location>
        <position position="144"/>
    </location>
    <ligand>
        <name>S-adenosyl-L-methionine</name>
        <dbReference type="ChEBI" id="CHEBI:59789"/>
    </ligand>
</feature>
<feature type="binding site" evidence="6">
    <location>
        <begin position="128"/>
        <end position="129"/>
    </location>
    <ligand>
        <name>S-adenosyl-L-methionine</name>
        <dbReference type="ChEBI" id="CHEBI:59789"/>
    </ligand>
</feature>
<dbReference type="PANTHER" id="PTHR31760">
    <property type="entry name" value="S-ADENOSYL-L-METHIONINE-DEPENDENT METHYLTRANSFERASES SUPERFAMILY PROTEIN"/>
    <property type="match status" value="1"/>
</dbReference>
<comment type="subcellular location">
    <subcellularLocation>
        <location evidence="6">Cytoplasm</location>
    </subcellularLocation>
</comment>
<comment type="function">
    <text evidence="6">Specifically methylates the N7 position of guanine in position 527 of 16S rRNA.</text>
</comment>
<dbReference type="RefSeq" id="WP_060845322.1">
    <property type="nucleotide sequence ID" value="NZ_AP014704.1"/>
</dbReference>
<dbReference type="KEGG" id="maqu:Maq22A_c00875"/>
<dbReference type="NCBIfam" id="TIGR00138">
    <property type="entry name" value="rsmG_gidB"/>
    <property type="match status" value="1"/>
</dbReference>
<dbReference type="OrthoDB" id="9808773at2"/>
<keyword evidence="5 6" id="KW-0949">S-adenosyl-L-methionine</keyword>
<evidence type="ECO:0000313" key="7">
    <source>
        <dbReference type="EMBL" id="BAQ43681.1"/>
    </source>
</evidence>
<dbReference type="EC" id="2.1.1.170" evidence="6"/>
<dbReference type="PIRSF" id="PIRSF003078">
    <property type="entry name" value="GidB"/>
    <property type="match status" value="1"/>
</dbReference>
<dbReference type="STRING" id="270351.Maq22A_c00875"/>
<evidence type="ECO:0000256" key="1">
    <source>
        <dbReference type="ARBA" id="ARBA00022490"/>
    </source>
</evidence>
<evidence type="ECO:0000256" key="6">
    <source>
        <dbReference type="HAMAP-Rule" id="MF_00074"/>
    </source>
</evidence>
<sequence length="213" mass="22759">MKTSAVGRDAVLRQAGVSRETAEALDLYVAQLTRWQSIKNLVGPSTLAEVWTRHVADSLQLMALAPDATRWLDLGSGAGIPGLILAIAGRDRPGFHVDLVESNGRKGAFLQETARLTGAAAKIHVARIETVIGGFTETQIVTARALAPLSQLLAWTAPLLKNGATGLFPKGRDVLTELTEAEERWRFAADLIPSRTDSDARIVCISSVSGLLP</sequence>
<keyword evidence="4 6" id="KW-0808">Transferase</keyword>
<dbReference type="InterPro" id="IPR003682">
    <property type="entry name" value="rRNA_ssu_MeTfrase_G"/>
</dbReference>
<evidence type="ECO:0000256" key="3">
    <source>
        <dbReference type="ARBA" id="ARBA00022603"/>
    </source>
</evidence>
<dbReference type="SUPFAM" id="SSF53335">
    <property type="entry name" value="S-adenosyl-L-methionine-dependent methyltransferases"/>
    <property type="match status" value="1"/>
</dbReference>
<dbReference type="Proteomes" id="UP000061432">
    <property type="component" value="Chromosome"/>
</dbReference>